<reference evidence="2 3" key="1">
    <citation type="submission" date="2017-06" db="EMBL/GenBank/DDBJ databases">
        <title>Genome sequencing of cyanobaciteial culture collection at National Institute for Environmental Studies (NIES).</title>
        <authorList>
            <person name="Hirose Y."/>
            <person name="Shimura Y."/>
            <person name="Fujisawa T."/>
            <person name="Nakamura Y."/>
            <person name="Kawachi M."/>
        </authorList>
    </citation>
    <scope>NUCLEOTIDE SEQUENCE [LARGE SCALE GENOMIC DNA]</scope>
    <source>
        <strain evidence="2 3">NIES-267</strain>
    </source>
</reference>
<dbReference type="AlphaFoldDB" id="A0A1Z4LNV9"/>
<evidence type="ECO:0000313" key="3">
    <source>
        <dbReference type="Proteomes" id="UP000218418"/>
    </source>
</evidence>
<gene>
    <name evidence="2" type="ORF">NIES267_23840</name>
</gene>
<name>A0A1Z4LNV9_9CYAN</name>
<proteinExistence type="predicted"/>
<protein>
    <submittedName>
        <fullName evidence="2">Uncharacterized protein</fullName>
    </submittedName>
</protein>
<keyword evidence="3" id="KW-1185">Reference proteome</keyword>
<feature type="region of interest" description="Disordered" evidence="1">
    <location>
        <begin position="22"/>
        <end position="43"/>
    </location>
</feature>
<organism evidence="2 3">
    <name type="scientific">Calothrix parasitica NIES-267</name>
    <dbReference type="NCBI Taxonomy" id="1973488"/>
    <lineage>
        <taxon>Bacteria</taxon>
        <taxon>Bacillati</taxon>
        <taxon>Cyanobacteriota</taxon>
        <taxon>Cyanophyceae</taxon>
        <taxon>Nostocales</taxon>
        <taxon>Calotrichaceae</taxon>
        <taxon>Calothrix</taxon>
    </lineage>
</organism>
<accession>A0A1Z4LNV9</accession>
<evidence type="ECO:0000256" key="1">
    <source>
        <dbReference type="SAM" id="MobiDB-lite"/>
    </source>
</evidence>
<dbReference type="Proteomes" id="UP000218418">
    <property type="component" value="Chromosome"/>
</dbReference>
<evidence type="ECO:0000313" key="2">
    <source>
        <dbReference type="EMBL" id="BAY82899.1"/>
    </source>
</evidence>
<sequence>MSNQLNPLQKIVRGAIRDLIIQSNSKKATKPTKSNKSNKLKTK</sequence>
<dbReference type="EMBL" id="AP018227">
    <property type="protein sequence ID" value="BAY82899.1"/>
    <property type="molecule type" value="Genomic_DNA"/>
</dbReference>
<feature type="compositionally biased region" description="Low complexity" evidence="1">
    <location>
        <begin position="23"/>
        <end position="35"/>
    </location>
</feature>